<evidence type="ECO:0000259" key="4">
    <source>
        <dbReference type="Pfam" id="PF03486"/>
    </source>
</evidence>
<proteinExistence type="predicted"/>
<protein>
    <recommendedName>
        <fullName evidence="8">Flavoprotein, HI0933 family</fullName>
    </recommendedName>
</protein>
<dbReference type="Pfam" id="PF03486">
    <property type="entry name" value="HI0933_like"/>
    <property type="match status" value="1"/>
</dbReference>
<feature type="domain" description="RsdA/BaiN/AoA(So)-like insert" evidence="5">
    <location>
        <begin position="194"/>
        <end position="346"/>
    </location>
</feature>
<dbReference type="Pfam" id="PF22780">
    <property type="entry name" value="HI0933_like_1st"/>
    <property type="match status" value="1"/>
</dbReference>
<accession>A0A1M4ZKA6</accession>
<comment type="cofactor">
    <cofactor evidence="1">
        <name>FAD</name>
        <dbReference type="ChEBI" id="CHEBI:57692"/>
    </cofactor>
</comment>
<dbReference type="NCBIfam" id="TIGR00275">
    <property type="entry name" value="aminoacetone oxidase family FAD-binding enzyme"/>
    <property type="match status" value="1"/>
</dbReference>
<dbReference type="PRINTS" id="PR00368">
    <property type="entry name" value="FADPNR"/>
</dbReference>
<evidence type="ECO:0000313" key="7">
    <source>
        <dbReference type="Proteomes" id="UP000184245"/>
    </source>
</evidence>
<evidence type="ECO:0000256" key="3">
    <source>
        <dbReference type="ARBA" id="ARBA00022827"/>
    </source>
</evidence>
<dbReference type="InterPro" id="IPR004792">
    <property type="entry name" value="BaiN-like"/>
</dbReference>
<dbReference type="PRINTS" id="PR00411">
    <property type="entry name" value="PNDRDTASEI"/>
</dbReference>
<dbReference type="Gene3D" id="3.50.50.60">
    <property type="entry name" value="FAD/NAD(P)-binding domain"/>
    <property type="match status" value="1"/>
</dbReference>
<keyword evidence="2" id="KW-0285">Flavoprotein</keyword>
<keyword evidence="3" id="KW-0274">FAD</keyword>
<evidence type="ECO:0000256" key="1">
    <source>
        <dbReference type="ARBA" id="ARBA00001974"/>
    </source>
</evidence>
<feature type="domain" description="RsdA/BaiN/AoA(So)-like Rossmann fold-like" evidence="4">
    <location>
        <begin position="10"/>
        <end position="401"/>
    </location>
</feature>
<dbReference type="OrthoDB" id="9773233at2"/>
<keyword evidence="7" id="KW-1185">Reference proteome</keyword>
<dbReference type="Proteomes" id="UP000184245">
    <property type="component" value="Unassembled WGS sequence"/>
</dbReference>
<dbReference type="STRING" id="1122155.SAMN02745158_02810"/>
<evidence type="ECO:0000256" key="2">
    <source>
        <dbReference type="ARBA" id="ARBA00022630"/>
    </source>
</evidence>
<reference evidence="6 7" key="1">
    <citation type="submission" date="2016-11" db="EMBL/GenBank/DDBJ databases">
        <authorList>
            <person name="Jaros S."/>
            <person name="Januszkiewicz K."/>
            <person name="Wedrychowicz H."/>
        </authorList>
    </citation>
    <scope>NUCLEOTIDE SEQUENCE [LARGE SCALE GENOMIC DNA]</scope>
    <source>
        <strain evidence="6 7">DSM 17459</strain>
    </source>
</reference>
<evidence type="ECO:0000259" key="5">
    <source>
        <dbReference type="Pfam" id="PF22780"/>
    </source>
</evidence>
<dbReference type="AlphaFoldDB" id="A0A1M4ZKA6"/>
<dbReference type="InterPro" id="IPR055178">
    <property type="entry name" value="RsdA/BaiN/AoA(So)-like_dom"/>
</dbReference>
<dbReference type="InterPro" id="IPR023166">
    <property type="entry name" value="BaiN-like_dom_sf"/>
</dbReference>
<dbReference type="EMBL" id="FQVI01000015">
    <property type="protein sequence ID" value="SHF18444.1"/>
    <property type="molecule type" value="Genomic_DNA"/>
</dbReference>
<evidence type="ECO:0000313" key="6">
    <source>
        <dbReference type="EMBL" id="SHF18444.1"/>
    </source>
</evidence>
<dbReference type="PANTHER" id="PTHR42887">
    <property type="entry name" value="OS12G0638800 PROTEIN"/>
    <property type="match status" value="1"/>
</dbReference>
<dbReference type="SUPFAM" id="SSF160996">
    <property type="entry name" value="HI0933 insert domain-like"/>
    <property type="match status" value="1"/>
</dbReference>
<gene>
    <name evidence="6" type="ORF">SAMN02745158_02810</name>
</gene>
<evidence type="ECO:0008006" key="8">
    <source>
        <dbReference type="Google" id="ProtNLM"/>
    </source>
</evidence>
<sequence length="412" mass="44957">MSKSKHAESSVVVIGGGASGLMAAVTAARMGAKVTLLEHNDRLGKKLLATGNGRCNMTNIQQNPRAYRGTCPEFADMALSHFSVGDTIRFFSQLGIYTKNKNGWIYPASLQASSVLEVLEMEARYLKVKCKTRENVTAVLPAEDGYLAVTEGWSYPCRKVILACGSSASGIEGADGSGYSLAEKLGLRLIPPLPALVPLRCRTKSSDYRKSFSRWSGVRVEGRVVLRANGENFLSETGELQLTDYGVSGIPVFQLSRYAVRLLQEGQTPELLLDFFPDFSKKQLEGFLRKRQEDCPYKTRKESLTGLFPRKLIEVLMDGSPTLEELVSRIKEYLLLPTGAASLEQAQVCSGGVDTRQLHPESMEAKEYPGLYICGELADIDGACGGYNLQWAWTSGALAGRAAAEALRKESS</sequence>
<dbReference type="PANTHER" id="PTHR42887:SF2">
    <property type="entry name" value="OS12G0638800 PROTEIN"/>
    <property type="match status" value="1"/>
</dbReference>
<dbReference type="SUPFAM" id="SSF51905">
    <property type="entry name" value="FAD/NAD(P)-binding domain"/>
    <property type="match status" value="1"/>
</dbReference>
<name>A0A1M4ZKA6_9CLOT</name>
<dbReference type="RefSeq" id="WP_072852811.1">
    <property type="nucleotide sequence ID" value="NZ_FQVI01000015.1"/>
</dbReference>
<dbReference type="Gene3D" id="1.10.8.260">
    <property type="entry name" value="HI0933 insert domain-like"/>
    <property type="match status" value="1"/>
</dbReference>
<organism evidence="6 7">
    <name type="scientific">Lactonifactor longoviformis DSM 17459</name>
    <dbReference type="NCBI Taxonomy" id="1122155"/>
    <lineage>
        <taxon>Bacteria</taxon>
        <taxon>Bacillati</taxon>
        <taxon>Bacillota</taxon>
        <taxon>Clostridia</taxon>
        <taxon>Eubacteriales</taxon>
        <taxon>Clostridiaceae</taxon>
        <taxon>Lactonifactor</taxon>
    </lineage>
</organism>
<dbReference type="Gene3D" id="2.40.30.10">
    <property type="entry name" value="Translation factors"/>
    <property type="match status" value="1"/>
</dbReference>
<dbReference type="InterPro" id="IPR036188">
    <property type="entry name" value="FAD/NAD-bd_sf"/>
</dbReference>
<dbReference type="InterPro" id="IPR057661">
    <property type="entry name" value="RsdA/BaiN/AoA(So)_Rossmann"/>
</dbReference>